<keyword evidence="6" id="KW-0479">Metal-binding</keyword>
<name>A0A4Z0WBP4_9GAMM</name>
<evidence type="ECO:0000256" key="5">
    <source>
        <dbReference type="ARBA" id="ARBA00022692"/>
    </source>
</evidence>
<evidence type="ECO:0000313" key="16">
    <source>
        <dbReference type="EMBL" id="TGG91576.1"/>
    </source>
</evidence>
<proteinExistence type="inferred from homology"/>
<dbReference type="Pfam" id="PF00116">
    <property type="entry name" value="COX2"/>
    <property type="match status" value="1"/>
</dbReference>
<keyword evidence="4" id="KW-0679">Respiratory chain</keyword>
<keyword evidence="9" id="KW-0186">Copper</keyword>
<dbReference type="GO" id="GO:0016491">
    <property type="term" value="F:oxidoreductase activity"/>
    <property type="evidence" value="ECO:0007669"/>
    <property type="project" value="UniProtKB-KW"/>
</dbReference>
<dbReference type="GO" id="GO:0042773">
    <property type="term" value="P:ATP synthesis coupled electron transport"/>
    <property type="evidence" value="ECO:0007669"/>
    <property type="project" value="TreeGrafter"/>
</dbReference>
<evidence type="ECO:0000256" key="4">
    <source>
        <dbReference type="ARBA" id="ARBA00022660"/>
    </source>
</evidence>
<dbReference type="InterPro" id="IPR014222">
    <property type="entry name" value="Cyt_c_oxidase_su2"/>
</dbReference>
<evidence type="ECO:0000256" key="6">
    <source>
        <dbReference type="ARBA" id="ARBA00022723"/>
    </source>
</evidence>
<feature type="transmembrane region" description="Helical" evidence="14">
    <location>
        <begin position="35"/>
        <end position="57"/>
    </location>
</feature>
<keyword evidence="16" id="KW-0560">Oxidoreductase</keyword>
<evidence type="ECO:0000259" key="15">
    <source>
        <dbReference type="PROSITE" id="PS50857"/>
    </source>
</evidence>
<dbReference type="InterPro" id="IPR002429">
    <property type="entry name" value="CcO_II-like_C"/>
</dbReference>
<dbReference type="InterPro" id="IPR045187">
    <property type="entry name" value="CcO_II"/>
</dbReference>
<gene>
    <name evidence="16" type="primary">coxB</name>
    <name evidence="16" type="ORF">E4656_16170</name>
</gene>
<comment type="function">
    <text evidence="11">Subunits I and II form the functional core of the enzyme complex. Electrons originating in cytochrome c are transferred via heme a and Cu(A) to the binuclear center formed by heme a3 and Cu(B).</text>
</comment>
<dbReference type="NCBIfam" id="TIGR02866">
    <property type="entry name" value="CoxB"/>
    <property type="match status" value="1"/>
</dbReference>
<dbReference type="InterPro" id="IPR008972">
    <property type="entry name" value="Cupredoxin"/>
</dbReference>
<keyword evidence="10 14" id="KW-0472">Membrane</keyword>
<evidence type="ECO:0000256" key="2">
    <source>
        <dbReference type="ARBA" id="ARBA00007866"/>
    </source>
</evidence>
<dbReference type="PRINTS" id="PR01166">
    <property type="entry name" value="CYCOXIDASEII"/>
</dbReference>
<dbReference type="PANTHER" id="PTHR22888:SF9">
    <property type="entry name" value="CYTOCHROME C OXIDASE SUBUNIT 2"/>
    <property type="match status" value="1"/>
</dbReference>
<accession>A0A4Z0WBP4</accession>
<sequence>MSLGILMLLGGCAGWFDGPLSTLQPAGPAAHSAALLWWGMFLFATLVLIAVTALWIIALRRDPGEVSDADAQRQQNRWIWGGGLALPLGSITVLLAFGIPMGHSMLPLPAEDRVEIEVTGYQWGWRVEYPEQGIELQNEVVIPSETAVDIILRSEDVIHSFWVPRLAGKTDLIPGHTNTLRLVADEPGTYHGVCAEFCGVGHAHMQFTAEALSPDDYATWLSEQAAQQDEGETDD</sequence>
<comment type="subcellular location">
    <subcellularLocation>
        <location evidence="1">Membrane</location>
        <topology evidence="1">Multi-pass membrane protein</topology>
    </subcellularLocation>
</comment>
<reference evidence="16 17" key="1">
    <citation type="submission" date="2019-04" db="EMBL/GenBank/DDBJ databases">
        <title>Natronospirillum operosus gen. nov., sp. nov., a haloalkaliphilic satellite isolated from decaying biomass of laboratory culture of cyanobacterium Geitlerinema sp. and proposal of Natronospirillaceae fam. nov. and Saccharospirillaceae fam. nov.</title>
        <authorList>
            <person name="Kevbrin V."/>
            <person name="Boltyanskaya Y."/>
            <person name="Koziaeva V."/>
            <person name="Grouzdev D.S."/>
            <person name="Park M."/>
            <person name="Cho J."/>
        </authorList>
    </citation>
    <scope>NUCLEOTIDE SEQUENCE [LARGE SCALE GENOMIC DNA]</scope>
    <source>
        <strain evidence="16 17">G-116</strain>
    </source>
</reference>
<dbReference type="EMBL" id="SRMF01000008">
    <property type="protein sequence ID" value="TGG91576.1"/>
    <property type="molecule type" value="Genomic_DNA"/>
</dbReference>
<evidence type="ECO:0000256" key="7">
    <source>
        <dbReference type="ARBA" id="ARBA00022982"/>
    </source>
</evidence>
<evidence type="ECO:0000256" key="12">
    <source>
        <dbReference type="ARBA" id="ARBA00031399"/>
    </source>
</evidence>
<dbReference type="GO" id="GO:0004129">
    <property type="term" value="F:cytochrome-c oxidase activity"/>
    <property type="evidence" value="ECO:0007669"/>
    <property type="project" value="UniProtKB-EC"/>
</dbReference>
<evidence type="ECO:0000256" key="14">
    <source>
        <dbReference type="SAM" id="Phobius"/>
    </source>
</evidence>
<evidence type="ECO:0000256" key="3">
    <source>
        <dbReference type="ARBA" id="ARBA00022448"/>
    </source>
</evidence>
<comment type="similarity">
    <text evidence="2">Belongs to the cytochrome c oxidase subunit 2 family.</text>
</comment>
<evidence type="ECO:0000256" key="8">
    <source>
        <dbReference type="ARBA" id="ARBA00022989"/>
    </source>
</evidence>
<dbReference type="PROSITE" id="PS00078">
    <property type="entry name" value="COX2"/>
    <property type="match status" value="1"/>
</dbReference>
<feature type="transmembrane region" description="Helical" evidence="14">
    <location>
        <begin position="78"/>
        <end position="99"/>
    </location>
</feature>
<keyword evidence="3" id="KW-0813">Transport</keyword>
<evidence type="ECO:0000256" key="1">
    <source>
        <dbReference type="ARBA" id="ARBA00004141"/>
    </source>
</evidence>
<dbReference type="Proteomes" id="UP000297475">
    <property type="component" value="Unassembled WGS sequence"/>
</dbReference>
<keyword evidence="5 14" id="KW-0812">Transmembrane</keyword>
<dbReference type="AlphaFoldDB" id="A0A4Z0WBP4"/>
<dbReference type="Gene3D" id="2.60.40.420">
    <property type="entry name" value="Cupredoxins - blue copper proteins"/>
    <property type="match status" value="1"/>
</dbReference>
<dbReference type="PROSITE" id="PS50857">
    <property type="entry name" value="COX2_CUA"/>
    <property type="match status" value="1"/>
</dbReference>
<keyword evidence="8 14" id="KW-1133">Transmembrane helix</keyword>
<evidence type="ECO:0000256" key="10">
    <source>
        <dbReference type="ARBA" id="ARBA00023136"/>
    </source>
</evidence>
<comment type="caution">
    <text evidence="16">The sequence shown here is derived from an EMBL/GenBank/DDBJ whole genome shotgun (WGS) entry which is preliminary data.</text>
</comment>
<evidence type="ECO:0000256" key="11">
    <source>
        <dbReference type="ARBA" id="ARBA00024688"/>
    </source>
</evidence>
<keyword evidence="17" id="KW-1185">Reference proteome</keyword>
<dbReference type="GO" id="GO:0005507">
    <property type="term" value="F:copper ion binding"/>
    <property type="evidence" value="ECO:0007669"/>
    <property type="project" value="InterPro"/>
</dbReference>
<organism evidence="16 17">
    <name type="scientific">Natronospirillum operosum</name>
    <dbReference type="NCBI Taxonomy" id="2759953"/>
    <lineage>
        <taxon>Bacteria</taxon>
        <taxon>Pseudomonadati</taxon>
        <taxon>Pseudomonadota</taxon>
        <taxon>Gammaproteobacteria</taxon>
        <taxon>Oceanospirillales</taxon>
        <taxon>Natronospirillaceae</taxon>
        <taxon>Natronospirillum</taxon>
    </lineage>
</organism>
<dbReference type="GO" id="GO:0016020">
    <property type="term" value="C:membrane"/>
    <property type="evidence" value="ECO:0007669"/>
    <property type="project" value="UniProtKB-SubCell"/>
</dbReference>
<protein>
    <recommendedName>
        <fullName evidence="12">Cytochrome aa3 subunit 2</fullName>
    </recommendedName>
</protein>
<evidence type="ECO:0000256" key="13">
    <source>
        <dbReference type="ARBA" id="ARBA00047816"/>
    </source>
</evidence>
<keyword evidence="7" id="KW-0249">Electron transport</keyword>
<dbReference type="SUPFAM" id="SSF49503">
    <property type="entry name" value="Cupredoxins"/>
    <property type="match status" value="1"/>
</dbReference>
<dbReference type="OrthoDB" id="9781261at2"/>
<feature type="domain" description="Cytochrome oxidase subunit II copper A binding" evidence="15">
    <location>
        <begin position="111"/>
        <end position="223"/>
    </location>
</feature>
<evidence type="ECO:0000256" key="9">
    <source>
        <dbReference type="ARBA" id="ARBA00023008"/>
    </source>
</evidence>
<dbReference type="InterPro" id="IPR001505">
    <property type="entry name" value="Copper_CuA"/>
</dbReference>
<comment type="catalytic activity">
    <reaction evidence="13">
        <text>4 Fe(II)-[cytochrome c] + O2 + 8 H(+)(in) = 4 Fe(III)-[cytochrome c] + 2 H2O + 4 H(+)(out)</text>
        <dbReference type="Rhea" id="RHEA:11436"/>
        <dbReference type="Rhea" id="RHEA-COMP:10350"/>
        <dbReference type="Rhea" id="RHEA-COMP:14399"/>
        <dbReference type="ChEBI" id="CHEBI:15377"/>
        <dbReference type="ChEBI" id="CHEBI:15378"/>
        <dbReference type="ChEBI" id="CHEBI:15379"/>
        <dbReference type="ChEBI" id="CHEBI:29033"/>
        <dbReference type="ChEBI" id="CHEBI:29034"/>
        <dbReference type="EC" id="7.1.1.9"/>
    </reaction>
</comment>
<dbReference type="PANTHER" id="PTHR22888">
    <property type="entry name" value="CYTOCHROME C OXIDASE, SUBUNIT II"/>
    <property type="match status" value="1"/>
</dbReference>
<evidence type="ECO:0000313" key="17">
    <source>
        <dbReference type="Proteomes" id="UP000297475"/>
    </source>
</evidence>